<dbReference type="GO" id="GO:0005543">
    <property type="term" value="F:phospholipid binding"/>
    <property type="evidence" value="ECO:0007669"/>
    <property type="project" value="TreeGrafter"/>
</dbReference>
<feature type="region of interest" description="Disordered" evidence="1">
    <location>
        <begin position="145"/>
        <end position="225"/>
    </location>
</feature>
<dbReference type="Proteomes" id="UP000194236">
    <property type="component" value="Unassembled WGS sequence"/>
</dbReference>
<dbReference type="InterPro" id="IPR008942">
    <property type="entry name" value="ENTH_VHS"/>
</dbReference>
<name>A0A1Y3B3C5_EURMA</name>
<dbReference type="GO" id="GO:0030276">
    <property type="term" value="F:clathrin binding"/>
    <property type="evidence" value="ECO:0007669"/>
    <property type="project" value="TreeGrafter"/>
</dbReference>
<dbReference type="GO" id="GO:0005886">
    <property type="term" value="C:plasma membrane"/>
    <property type="evidence" value="ECO:0007669"/>
    <property type="project" value="TreeGrafter"/>
</dbReference>
<dbReference type="AlphaFoldDB" id="A0A1Y3B3C5"/>
<dbReference type="PROSITE" id="PS50942">
    <property type="entry name" value="ENTH"/>
    <property type="match status" value="1"/>
</dbReference>
<sequence>MNYTEVEAKVREATNDEAWGPTGRQMQEISQHTFTYEYYPEVMNMLWKRMIQDNQYNWRRTYKSLQLLNYLVTNGSERVVTSAREHIYDLRRLENYTYIDELGKDQGINVRQRAKLLIELIQDDDRIRQERKKAKQFKDKFVGVSNHSSYSDRDRDSWSDSSPRRTDRPYDDAFKDEIEQQPKRYDDAQDYDDQGKPSSQPKAKAASLAPNNNGNNQQPAKQRTNRTIKKIDLGAAALYAQEHASSKSAESNSTGPDLFSDAPTTDSQTKTADLLGDLFSDLTVTSTQTESAKTDEFADFSQFVGPTTNEPTLSGNKQAPNTGNDDFADFQSAFDSSEALNVSNMVQTVPSSNVVDLLSATSSNKPSDSASFAAMNPFLVAPTTEPPKSLFNTMSLLTPVTANNNNHLNTTAQQTDIKSEDSSCSSSSQKIG</sequence>
<dbReference type="PANTHER" id="PTHR12276:SF45">
    <property type="entry name" value="CLATHRIN INTERACTOR 1"/>
    <property type="match status" value="1"/>
</dbReference>
<feature type="compositionally biased region" description="Low complexity" evidence="1">
    <location>
        <begin position="403"/>
        <end position="415"/>
    </location>
</feature>
<dbReference type="Gene3D" id="1.25.40.90">
    <property type="match status" value="1"/>
</dbReference>
<dbReference type="GO" id="GO:0005768">
    <property type="term" value="C:endosome"/>
    <property type="evidence" value="ECO:0007669"/>
    <property type="project" value="TreeGrafter"/>
</dbReference>
<dbReference type="SMART" id="SM00273">
    <property type="entry name" value="ENTH"/>
    <property type="match status" value="1"/>
</dbReference>
<dbReference type="InterPro" id="IPR013809">
    <property type="entry name" value="ENTH"/>
</dbReference>
<accession>A0A1Y3B3C5</accession>
<evidence type="ECO:0000313" key="4">
    <source>
        <dbReference type="Proteomes" id="UP000194236"/>
    </source>
</evidence>
<dbReference type="GO" id="GO:0030125">
    <property type="term" value="C:clathrin vesicle coat"/>
    <property type="evidence" value="ECO:0007669"/>
    <property type="project" value="TreeGrafter"/>
</dbReference>
<feature type="compositionally biased region" description="Polar residues" evidence="1">
    <location>
        <begin position="246"/>
        <end position="255"/>
    </location>
</feature>
<dbReference type="Pfam" id="PF01417">
    <property type="entry name" value="ENTH"/>
    <property type="match status" value="1"/>
</dbReference>
<dbReference type="EMBL" id="MUJZ01042583">
    <property type="protein sequence ID" value="OTF75311.1"/>
    <property type="molecule type" value="Genomic_DNA"/>
</dbReference>
<evidence type="ECO:0000256" key="1">
    <source>
        <dbReference type="SAM" id="MobiDB-lite"/>
    </source>
</evidence>
<evidence type="ECO:0000259" key="2">
    <source>
        <dbReference type="PROSITE" id="PS50942"/>
    </source>
</evidence>
<dbReference type="GO" id="GO:0006897">
    <property type="term" value="P:endocytosis"/>
    <property type="evidence" value="ECO:0007669"/>
    <property type="project" value="TreeGrafter"/>
</dbReference>
<keyword evidence="4" id="KW-1185">Reference proteome</keyword>
<feature type="region of interest" description="Disordered" evidence="1">
    <location>
        <begin position="304"/>
        <end position="325"/>
    </location>
</feature>
<feature type="domain" description="ENTH" evidence="2">
    <location>
        <begin position="1"/>
        <end position="131"/>
    </location>
</feature>
<protein>
    <submittedName>
        <fullName evidence="3">Clathrin interactor 1-like protein</fullName>
    </submittedName>
</protein>
<dbReference type="CDD" id="cd16989">
    <property type="entry name" value="ENTH_EpsinR"/>
    <property type="match status" value="1"/>
</dbReference>
<comment type="caution">
    <text evidence="3">The sequence shown here is derived from an EMBL/GenBank/DDBJ whole genome shotgun (WGS) entry which is preliminary data.</text>
</comment>
<dbReference type="SUPFAM" id="SSF48464">
    <property type="entry name" value="ENTH/VHS domain"/>
    <property type="match status" value="1"/>
</dbReference>
<feature type="region of interest" description="Disordered" evidence="1">
    <location>
        <begin position="242"/>
        <end position="268"/>
    </location>
</feature>
<feature type="region of interest" description="Disordered" evidence="1">
    <location>
        <begin position="403"/>
        <end position="432"/>
    </location>
</feature>
<dbReference type="FunFam" id="1.25.40.90:FF:000006">
    <property type="entry name" value="Clathrin interactor 1"/>
    <property type="match status" value="1"/>
</dbReference>
<dbReference type="PANTHER" id="PTHR12276">
    <property type="entry name" value="EPSIN/ENT-RELATED"/>
    <property type="match status" value="1"/>
</dbReference>
<dbReference type="OrthoDB" id="4033880at2759"/>
<evidence type="ECO:0000313" key="3">
    <source>
        <dbReference type="EMBL" id="OTF75311.1"/>
    </source>
</evidence>
<organism evidence="3 4">
    <name type="scientific">Euroglyphus maynei</name>
    <name type="common">Mayne's house dust mite</name>
    <dbReference type="NCBI Taxonomy" id="6958"/>
    <lineage>
        <taxon>Eukaryota</taxon>
        <taxon>Metazoa</taxon>
        <taxon>Ecdysozoa</taxon>
        <taxon>Arthropoda</taxon>
        <taxon>Chelicerata</taxon>
        <taxon>Arachnida</taxon>
        <taxon>Acari</taxon>
        <taxon>Acariformes</taxon>
        <taxon>Sarcoptiformes</taxon>
        <taxon>Astigmata</taxon>
        <taxon>Psoroptidia</taxon>
        <taxon>Analgoidea</taxon>
        <taxon>Pyroglyphidae</taxon>
        <taxon>Pyroglyphinae</taxon>
        <taxon>Euroglyphus</taxon>
    </lineage>
</organism>
<feature type="compositionally biased region" description="Basic and acidic residues" evidence="1">
    <location>
        <begin position="150"/>
        <end position="187"/>
    </location>
</feature>
<feature type="compositionally biased region" description="Low complexity" evidence="1">
    <location>
        <begin position="422"/>
        <end position="432"/>
    </location>
</feature>
<reference evidence="3 4" key="1">
    <citation type="submission" date="2017-03" db="EMBL/GenBank/DDBJ databases">
        <title>Genome Survey of Euroglyphus maynei.</title>
        <authorList>
            <person name="Arlian L.G."/>
            <person name="Morgan M.S."/>
            <person name="Rider S.D."/>
        </authorList>
    </citation>
    <scope>NUCLEOTIDE SEQUENCE [LARGE SCALE GENOMIC DNA]</scope>
    <source>
        <strain evidence="3">Arlian Lab</strain>
        <tissue evidence="3">Whole body</tissue>
    </source>
</reference>
<feature type="compositionally biased region" description="Polar residues" evidence="1">
    <location>
        <begin position="304"/>
        <end position="324"/>
    </location>
</feature>
<proteinExistence type="predicted"/>
<gene>
    <name evidence="3" type="ORF">BLA29_002443</name>
</gene>